<dbReference type="InterPro" id="IPR009818">
    <property type="entry name" value="PAM2_motif"/>
</dbReference>
<evidence type="ECO:0000256" key="1">
    <source>
        <dbReference type="SAM" id="Coils"/>
    </source>
</evidence>
<gene>
    <name evidence="2" type="ORF">GSOID_T00011725001</name>
    <name evidence="3" type="ORF">GSOID_T00029086001</name>
</gene>
<keyword evidence="4" id="KW-1185">Reference proteome</keyword>
<dbReference type="EMBL" id="FN653018">
    <property type="protein sequence ID" value="CBY22177.1"/>
    <property type="molecule type" value="Genomic_DNA"/>
</dbReference>
<evidence type="ECO:0000313" key="2">
    <source>
        <dbReference type="EMBL" id="CBY22177.1"/>
    </source>
</evidence>
<evidence type="ECO:0000313" key="4">
    <source>
        <dbReference type="Proteomes" id="UP000001307"/>
    </source>
</evidence>
<accession>E4WXT3</accession>
<dbReference type="Proteomes" id="UP000011014">
    <property type="component" value="Unassembled WGS sequence"/>
</dbReference>
<keyword evidence="1" id="KW-0175">Coiled coil</keyword>
<name>E4WXT3_OIKDI</name>
<sequence length="87" mass="10311">MSKSYTAWQDYEWLMEEGADEKLQREVEEELRLAELERLMMQEEQVSGDIQMMNQMTNLTMRTSQPPIKSRLNVNAPVFVPSWEQKA</sequence>
<evidence type="ECO:0000313" key="3">
    <source>
        <dbReference type="EMBL" id="CBY31869.1"/>
    </source>
</evidence>
<dbReference type="Proteomes" id="UP000001307">
    <property type="component" value="Unassembled WGS sequence"/>
</dbReference>
<reference evidence="2" key="1">
    <citation type="journal article" date="2010" name="Science">
        <title>Plasticity of animal genome architecture unmasked by rapid evolution of a pelagic tunicate.</title>
        <authorList>
            <person name="Denoeud F."/>
            <person name="Henriet S."/>
            <person name="Mungpakdee S."/>
            <person name="Aury J.M."/>
            <person name="Da Silva C."/>
            <person name="Brinkmann H."/>
            <person name="Mikhaleva J."/>
            <person name="Olsen L.C."/>
            <person name="Jubin C."/>
            <person name="Canestro C."/>
            <person name="Bouquet J.M."/>
            <person name="Danks G."/>
            <person name="Poulain J."/>
            <person name="Campsteijn C."/>
            <person name="Adamski M."/>
            <person name="Cross I."/>
            <person name="Yadetie F."/>
            <person name="Muffato M."/>
            <person name="Louis A."/>
            <person name="Butcher S."/>
            <person name="Tsagkogeorga G."/>
            <person name="Konrad A."/>
            <person name="Singh S."/>
            <person name="Jensen M.F."/>
            <person name="Cong E.H."/>
            <person name="Eikeseth-Otteraa H."/>
            <person name="Noel B."/>
            <person name="Anthouard V."/>
            <person name="Porcel B.M."/>
            <person name="Kachouri-Lafond R."/>
            <person name="Nishino A."/>
            <person name="Ugolini M."/>
            <person name="Chourrout P."/>
            <person name="Nishida H."/>
            <person name="Aasland R."/>
            <person name="Huzurbazar S."/>
            <person name="Westhof E."/>
            <person name="Delsuc F."/>
            <person name="Lehrach H."/>
            <person name="Reinhardt R."/>
            <person name="Weissenbach J."/>
            <person name="Roy S.W."/>
            <person name="Artiguenave F."/>
            <person name="Postlethwait J.H."/>
            <person name="Manak J.R."/>
            <person name="Thompson E.M."/>
            <person name="Jaillon O."/>
            <person name="Du Pasquier L."/>
            <person name="Boudinot P."/>
            <person name="Liberles D.A."/>
            <person name="Volff J.N."/>
            <person name="Philippe H."/>
            <person name="Lenhard B."/>
            <person name="Roest Crollius H."/>
            <person name="Wincker P."/>
            <person name="Chourrout D."/>
        </authorList>
    </citation>
    <scope>NUCLEOTIDE SEQUENCE [LARGE SCALE GENOMIC DNA]</scope>
</reference>
<feature type="coiled-coil region" evidence="1">
    <location>
        <begin position="19"/>
        <end position="46"/>
    </location>
</feature>
<organism evidence="2">
    <name type="scientific">Oikopleura dioica</name>
    <name type="common">Tunicate</name>
    <dbReference type="NCBI Taxonomy" id="34765"/>
    <lineage>
        <taxon>Eukaryota</taxon>
        <taxon>Metazoa</taxon>
        <taxon>Chordata</taxon>
        <taxon>Tunicata</taxon>
        <taxon>Appendicularia</taxon>
        <taxon>Copelata</taxon>
        <taxon>Oikopleuridae</taxon>
        <taxon>Oikopleura</taxon>
    </lineage>
</organism>
<dbReference type="EMBL" id="FN654320">
    <property type="protein sequence ID" value="CBY31869.1"/>
    <property type="molecule type" value="Genomic_DNA"/>
</dbReference>
<dbReference type="OrthoDB" id="10346600at2759"/>
<dbReference type="Pfam" id="PF07145">
    <property type="entry name" value="PAM2"/>
    <property type="match status" value="1"/>
</dbReference>
<proteinExistence type="predicted"/>
<dbReference type="InParanoid" id="E4WXT3"/>
<protein>
    <submittedName>
        <fullName evidence="2">Uncharacterized protein</fullName>
    </submittedName>
</protein>
<dbReference type="AlphaFoldDB" id="E4WXT3"/>